<evidence type="ECO:0000256" key="9">
    <source>
        <dbReference type="ARBA" id="ARBA00023183"/>
    </source>
</evidence>
<dbReference type="GO" id="GO:0043065">
    <property type="term" value="P:positive regulation of apoptotic process"/>
    <property type="evidence" value="ECO:0007669"/>
    <property type="project" value="TreeGrafter"/>
</dbReference>
<dbReference type="InterPro" id="IPR001940">
    <property type="entry name" value="Peptidase_S1C"/>
</dbReference>
<dbReference type="GO" id="GO:0006508">
    <property type="term" value="P:proteolysis"/>
    <property type="evidence" value="ECO:0007669"/>
    <property type="project" value="UniProtKB-KW"/>
</dbReference>
<dbReference type="CDD" id="cd00104">
    <property type="entry name" value="KAZAL_FS"/>
    <property type="match status" value="1"/>
</dbReference>
<evidence type="ECO:0000256" key="7">
    <source>
        <dbReference type="ARBA" id="ARBA00022825"/>
    </source>
</evidence>
<evidence type="ECO:0000256" key="6">
    <source>
        <dbReference type="ARBA" id="ARBA00022801"/>
    </source>
</evidence>
<dbReference type="GO" id="GO:0005576">
    <property type="term" value="C:extracellular region"/>
    <property type="evidence" value="ECO:0007669"/>
    <property type="project" value="UniProtKB-SubCell"/>
</dbReference>
<name>A0A7J5XXQ5_DISMA</name>
<evidence type="ECO:0000259" key="11">
    <source>
        <dbReference type="PROSITE" id="PS51323"/>
    </source>
</evidence>
<dbReference type="GO" id="GO:0012501">
    <property type="term" value="P:programmed cell death"/>
    <property type="evidence" value="ECO:0007669"/>
    <property type="project" value="TreeGrafter"/>
</dbReference>
<evidence type="ECO:0000256" key="3">
    <source>
        <dbReference type="ARBA" id="ARBA00022525"/>
    </source>
</evidence>
<dbReference type="PANTHER" id="PTHR22939:SF128">
    <property type="entry name" value="SERINE PROTEASE HTRA1A"/>
    <property type="match status" value="1"/>
</dbReference>
<dbReference type="InterPro" id="IPR001478">
    <property type="entry name" value="PDZ"/>
</dbReference>
<keyword evidence="3" id="KW-0964">Secreted</keyword>
<dbReference type="InterPro" id="IPR036058">
    <property type="entry name" value="Kazal_dom_sf"/>
</dbReference>
<dbReference type="Pfam" id="PF13365">
    <property type="entry name" value="Trypsin_2"/>
    <property type="match status" value="1"/>
</dbReference>
<feature type="domain" description="Kazal-like" evidence="12">
    <location>
        <begin position="105"/>
        <end position="149"/>
    </location>
</feature>
<gene>
    <name evidence="13" type="ORF">F7725_023876</name>
</gene>
<evidence type="ECO:0000313" key="14">
    <source>
        <dbReference type="Proteomes" id="UP000518266"/>
    </source>
</evidence>
<dbReference type="Gene3D" id="2.40.10.120">
    <property type="match status" value="1"/>
</dbReference>
<dbReference type="SUPFAM" id="SSF100895">
    <property type="entry name" value="Kazal-type serine protease inhibitors"/>
    <property type="match status" value="1"/>
</dbReference>
<evidence type="ECO:0000256" key="2">
    <source>
        <dbReference type="ARBA" id="ARBA00010541"/>
    </source>
</evidence>
<dbReference type="InterPro" id="IPR009030">
    <property type="entry name" value="Growth_fac_rcpt_cys_sf"/>
</dbReference>
<evidence type="ECO:0000256" key="1">
    <source>
        <dbReference type="ARBA" id="ARBA00004613"/>
    </source>
</evidence>
<dbReference type="PRINTS" id="PR00834">
    <property type="entry name" value="PROTEASES2C"/>
</dbReference>
<keyword evidence="14" id="KW-1185">Reference proteome</keyword>
<dbReference type="Gene3D" id="2.30.42.10">
    <property type="match status" value="1"/>
</dbReference>
<dbReference type="Pfam" id="PF17820">
    <property type="entry name" value="PDZ_6"/>
    <property type="match status" value="1"/>
</dbReference>
<dbReference type="SUPFAM" id="SSF50494">
    <property type="entry name" value="Trypsin-like serine proteases"/>
    <property type="match status" value="1"/>
</dbReference>
<feature type="domain" description="PDZ" evidence="10">
    <location>
        <begin position="345"/>
        <end position="434"/>
    </location>
</feature>
<organism evidence="13 14">
    <name type="scientific">Dissostichus mawsoni</name>
    <name type="common">Antarctic cod</name>
    <dbReference type="NCBI Taxonomy" id="36200"/>
    <lineage>
        <taxon>Eukaryota</taxon>
        <taxon>Metazoa</taxon>
        <taxon>Chordata</taxon>
        <taxon>Craniata</taxon>
        <taxon>Vertebrata</taxon>
        <taxon>Euteleostomi</taxon>
        <taxon>Actinopterygii</taxon>
        <taxon>Neopterygii</taxon>
        <taxon>Teleostei</taxon>
        <taxon>Neoteleostei</taxon>
        <taxon>Acanthomorphata</taxon>
        <taxon>Eupercaria</taxon>
        <taxon>Perciformes</taxon>
        <taxon>Notothenioidei</taxon>
        <taxon>Nototheniidae</taxon>
        <taxon>Dissostichus</taxon>
    </lineage>
</organism>
<comment type="similarity">
    <text evidence="2">Belongs to the peptidase S1C family.</text>
</comment>
<evidence type="ECO:0000259" key="10">
    <source>
        <dbReference type="PROSITE" id="PS50106"/>
    </source>
</evidence>
<dbReference type="InterPro" id="IPR009003">
    <property type="entry name" value="Peptidase_S1_PA"/>
</dbReference>
<dbReference type="Pfam" id="PF07648">
    <property type="entry name" value="Kazal_2"/>
    <property type="match status" value="1"/>
</dbReference>
<dbReference type="InterPro" id="IPR002350">
    <property type="entry name" value="Kazal_dom"/>
</dbReference>
<dbReference type="PROSITE" id="PS50106">
    <property type="entry name" value="PDZ"/>
    <property type="match status" value="1"/>
</dbReference>
<dbReference type="FunFam" id="3.30.60.30:FF:000026">
    <property type="entry name" value="Insulin-like growth factor-binding protein 7"/>
    <property type="match status" value="1"/>
</dbReference>
<evidence type="ECO:0000259" key="12">
    <source>
        <dbReference type="PROSITE" id="PS51465"/>
    </source>
</evidence>
<evidence type="ECO:0000256" key="5">
    <source>
        <dbReference type="ARBA" id="ARBA00022729"/>
    </source>
</evidence>
<dbReference type="InterPro" id="IPR000867">
    <property type="entry name" value="IGFBP-like"/>
</dbReference>
<dbReference type="GO" id="GO:0004252">
    <property type="term" value="F:serine-type endopeptidase activity"/>
    <property type="evidence" value="ECO:0007669"/>
    <property type="project" value="InterPro"/>
</dbReference>
<dbReference type="SUPFAM" id="SSF57184">
    <property type="entry name" value="Growth factor receptor domain"/>
    <property type="match status" value="1"/>
</dbReference>
<keyword evidence="8" id="KW-1015">Disulfide bond</keyword>
<dbReference type="SMART" id="SM00280">
    <property type="entry name" value="KAZAL"/>
    <property type="match status" value="1"/>
</dbReference>
<comment type="subcellular location">
    <subcellularLocation>
        <location evidence="1">Secreted</location>
    </subcellularLocation>
</comment>
<dbReference type="Gene3D" id="4.10.40.20">
    <property type="match status" value="1"/>
</dbReference>
<keyword evidence="7" id="KW-0720">Serine protease</keyword>
<dbReference type="Gene3D" id="3.30.60.30">
    <property type="match status" value="1"/>
</dbReference>
<evidence type="ECO:0000256" key="8">
    <source>
        <dbReference type="ARBA" id="ARBA00023157"/>
    </source>
</evidence>
<evidence type="ECO:0000313" key="13">
    <source>
        <dbReference type="EMBL" id="KAF3841925.1"/>
    </source>
</evidence>
<dbReference type="OrthoDB" id="4217619at2759"/>
<keyword evidence="9" id="KW-0340">Growth factor binding</keyword>
<dbReference type="InterPro" id="IPR041489">
    <property type="entry name" value="PDZ_6"/>
</dbReference>
<dbReference type="SUPFAM" id="SSF50156">
    <property type="entry name" value="PDZ domain-like"/>
    <property type="match status" value="1"/>
</dbReference>
<proteinExistence type="inferred from homology"/>
<keyword evidence="4" id="KW-0645">Protease</keyword>
<dbReference type="InterPro" id="IPR036034">
    <property type="entry name" value="PDZ_sf"/>
</dbReference>
<protein>
    <submittedName>
        <fullName evidence="13">Uncharacterized protein</fullName>
    </submittedName>
</protein>
<dbReference type="FunFam" id="2.40.10.120:FF:000002">
    <property type="entry name" value="HtrA serine peptidase 3"/>
    <property type="match status" value="1"/>
</dbReference>
<comment type="caution">
    <text evidence="13">The sequence shown here is derived from an EMBL/GenBank/DDBJ whole genome shotgun (WGS) entry which is preliminary data.</text>
</comment>
<feature type="domain" description="IGFBP N-terminal" evidence="11">
    <location>
        <begin position="21"/>
        <end position="105"/>
    </location>
</feature>
<dbReference type="SMART" id="SM00121">
    <property type="entry name" value="IB"/>
    <property type="match status" value="1"/>
</dbReference>
<keyword evidence="6" id="KW-0378">Hydrolase</keyword>
<dbReference type="SMART" id="SM00228">
    <property type="entry name" value="PDZ"/>
    <property type="match status" value="1"/>
</dbReference>
<dbReference type="EMBL" id="JAAKFY010000019">
    <property type="protein sequence ID" value="KAF3841925.1"/>
    <property type="molecule type" value="Genomic_DNA"/>
</dbReference>
<dbReference type="Proteomes" id="UP000518266">
    <property type="component" value="Unassembled WGS sequence"/>
</dbReference>
<reference evidence="13 14" key="1">
    <citation type="submission" date="2020-03" db="EMBL/GenBank/DDBJ databases">
        <title>Dissostichus mawsoni Genome sequencing and assembly.</title>
        <authorList>
            <person name="Park H."/>
        </authorList>
    </citation>
    <scope>NUCLEOTIDE SEQUENCE [LARGE SCALE GENOMIC DNA]</scope>
    <source>
        <strain evidence="13">DM0001</strain>
        <tissue evidence="13">Muscle</tissue>
    </source>
</reference>
<dbReference type="GO" id="GO:0019838">
    <property type="term" value="F:growth factor binding"/>
    <property type="evidence" value="ECO:0007669"/>
    <property type="project" value="UniProtKB-KW"/>
</dbReference>
<dbReference type="PROSITE" id="PS51323">
    <property type="entry name" value="IGFBP_N_2"/>
    <property type="match status" value="1"/>
</dbReference>
<evidence type="ECO:0000256" key="4">
    <source>
        <dbReference type="ARBA" id="ARBA00022670"/>
    </source>
</evidence>
<keyword evidence="5" id="KW-0732">Signal</keyword>
<accession>A0A7J5XXQ5</accession>
<dbReference type="AlphaFoldDB" id="A0A7J5XXQ5"/>
<dbReference type="Pfam" id="PF00219">
    <property type="entry name" value="IGFBP"/>
    <property type="match status" value="1"/>
</dbReference>
<dbReference type="PROSITE" id="PS51465">
    <property type="entry name" value="KAZAL_2"/>
    <property type="match status" value="1"/>
</dbReference>
<dbReference type="PANTHER" id="PTHR22939">
    <property type="entry name" value="SERINE PROTEASE FAMILY S1C HTRA-RELATED"/>
    <property type="match status" value="1"/>
</dbReference>
<sequence length="448" mass="47919">MVTSVCNGSLFIRPADAQTRYVVGCPARCDKSMCPRIPAYCPAGQKLDACHCCTVCASGEGEGCGGLGKLGDPVCGEGLDCSIPGGVGYSITVRRRSKSGTCVCKTTDPVCGSDGVSYRNICELKRVSRRAQKLQQPPVLFIQRGACGKGHDNPDSPRHKYNFIADVVEKIAPAVVHIELFRKMTYSKREVAVASGSGFIVAEDGQIVTNAHVVANKHRVKVELKGGGTYDAKIKDNKLHILPLGRSSDLRPGEFVVAIGSPFSLQNTVTTGIVSTTQRGGRELGLPNSDMEYIQTDAIINYGNSGGPLVNLDGEVIGINTLKVTAGISFAIPSDKIREFLAEAYDRLQRGRAGAKKSILVLAKELKTRHRDFPDITSGAYVMEVIAKTPAATAGLKEHDVIISINGQRISSATDVSAIIKKENTLRVVVRRGNEDAILTVVPVEIDP</sequence>